<protein>
    <submittedName>
        <fullName evidence="3">TIR domain-containing protein</fullName>
    </submittedName>
</protein>
<evidence type="ECO:0000256" key="1">
    <source>
        <dbReference type="SAM" id="MobiDB-lite"/>
    </source>
</evidence>
<gene>
    <name evidence="3" type="ORF">V1634_35030</name>
</gene>
<dbReference type="Pfam" id="PF13676">
    <property type="entry name" value="TIR_2"/>
    <property type="match status" value="1"/>
</dbReference>
<accession>A0ABU7SPY8</accession>
<reference evidence="3 4" key="1">
    <citation type="submission" date="2024-01" db="EMBL/GenBank/DDBJ databases">
        <title>Genome insights into Plantactinospora veratri sp. nov.</title>
        <authorList>
            <person name="Wang L."/>
        </authorList>
    </citation>
    <scope>NUCLEOTIDE SEQUENCE [LARGE SCALE GENOMIC DNA]</scope>
    <source>
        <strain evidence="3 4">NEAU-FHS4</strain>
    </source>
</reference>
<dbReference type="SUPFAM" id="SSF56300">
    <property type="entry name" value="Metallo-dependent phosphatases"/>
    <property type="match status" value="1"/>
</dbReference>
<dbReference type="RefSeq" id="WP_331211918.1">
    <property type="nucleotide sequence ID" value="NZ_JAZGQL010000042.1"/>
</dbReference>
<evidence type="ECO:0000313" key="3">
    <source>
        <dbReference type="EMBL" id="MEE6312037.1"/>
    </source>
</evidence>
<sequence>MTAQFGRPAGAAHFLISYSPADERWATWIAWELELAGYRTILQAWDFVPGTNFIDFMDRAIRESAAVIAVLSNNYLNSRYGRLEWQAAFRSSPDDPQRRLITVRIEDFDPDGLLATITYVDLVGAADERDARHRLLRRVGEAVRGRAKPSVGPGFPATPGRRPEHAAATGTHDLSAGRPPPQVAAHHPRLRVRHPPHYPPDRPATRTTNAEVTLLHLPGPRFARQPAGEPVPHQQAKELLEALSVGFDRLVAAGGTRPDALLISGNLTAAGGIREFDEVLTFLTRLRGILDLDPHRVAVVPGPRDVNLAACRAYFASCEADEVTPQPPYWDKWRHYFRFFAELYDGVAGPAFDRHQPWSVFEMPDLNLVIAGINSTMALSHRPADHHGMVGDAQTHWLTRRLDRYRSGGWLTAGLIGHPVAEAAPGAVRDAGSVTALLAPRLHLLVSPPAPHDRDAGRVGAGTTLIRLAAATTAESGLIDNARPAVVETMPLPIR</sequence>
<dbReference type="SMART" id="SM00255">
    <property type="entry name" value="TIR"/>
    <property type="match status" value="1"/>
</dbReference>
<dbReference type="InterPro" id="IPR029052">
    <property type="entry name" value="Metallo-depent_PP-like"/>
</dbReference>
<dbReference type="PROSITE" id="PS50104">
    <property type="entry name" value="TIR"/>
    <property type="match status" value="1"/>
</dbReference>
<dbReference type="InterPro" id="IPR000157">
    <property type="entry name" value="TIR_dom"/>
</dbReference>
<dbReference type="EMBL" id="JAZGQL010000042">
    <property type="protein sequence ID" value="MEE6312037.1"/>
    <property type="molecule type" value="Genomic_DNA"/>
</dbReference>
<dbReference type="Gene3D" id="3.40.50.10140">
    <property type="entry name" value="Toll/interleukin-1 receptor homology (TIR) domain"/>
    <property type="match status" value="1"/>
</dbReference>
<dbReference type="Proteomes" id="UP001339911">
    <property type="component" value="Unassembled WGS sequence"/>
</dbReference>
<dbReference type="InterPro" id="IPR035897">
    <property type="entry name" value="Toll_tir_struct_dom_sf"/>
</dbReference>
<comment type="caution">
    <text evidence="3">The sequence shown here is derived from an EMBL/GenBank/DDBJ whole genome shotgun (WGS) entry which is preliminary data.</text>
</comment>
<dbReference type="SUPFAM" id="SSF52200">
    <property type="entry name" value="Toll/Interleukin receptor TIR domain"/>
    <property type="match status" value="1"/>
</dbReference>
<evidence type="ECO:0000259" key="2">
    <source>
        <dbReference type="PROSITE" id="PS50104"/>
    </source>
</evidence>
<evidence type="ECO:0000313" key="4">
    <source>
        <dbReference type="Proteomes" id="UP001339911"/>
    </source>
</evidence>
<proteinExistence type="predicted"/>
<organism evidence="3 4">
    <name type="scientific">Plantactinospora veratri</name>
    <dbReference type="NCBI Taxonomy" id="1436122"/>
    <lineage>
        <taxon>Bacteria</taxon>
        <taxon>Bacillati</taxon>
        <taxon>Actinomycetota</taxon>
        <taxon>Actinomycetes</taxon>
        <taxon>Micromonosporales</taxon>
        <taxon>Micromonosporaceae</taxon>
        <taxon>Plantactinospora</taxon>
    </lineage>
</organism>
<keyword evidence="4" id="KW-1185">Reference proteome</keyword>
<feature type="region of interest" description="Disordered" evidence="1">
    <location>
        <begin position="143"/>
        <end position="185"/>
    </location>
</feature>
<feature type="domain" description="TIR" evidence="2">
    <location>
        <begin position="10"/>
        <end position="143"/>
    </location>
</feature>
<name>A0ABU7SPY8_9ACTN</name>